<accession>A0A2C6DGG3</accession>
<reference evidence="3" key="1">
    <citation type="submission" date="2017-09" db="EMBL/GenBank/DDBJ databases">
        <title>FDA dAtabase for Regulatory Grade micrObial Sequences (FDA-ARGOS): Supporting development and validation of Infectious Disease Dx tests.</title>
        <authorList>
            <person name="Minogue T."/>
            <person name="Wolcott M."/>
            <person name="Wasieloski L."/>
            <person name="Aguilar W."/>
            <person name="Moore D."/>
            <person name="Tallon L."/>
            <person name="Sadzewicz L."/>
            <person name="Ott S."/>
            <person name="Zhao X."/>
            <person name="Nagaraj S."/>
            <person name="Vavikolanu K."/>
            <person name="Aluvathingal J."/>
            <person name="Nadendla S."/>
            <person name="Sichtig H."/>
        </authorList>
    </citation>
    <scope>NUCLEOTIDE SEQUENCE [LARGE SCALE GENOMIC DNA]</scope>
    <source>
        <strain evidence="3">FDAARGOS_387</strain>
    </source>
</reference>
<keyword evidence="1" id="KW-0812">Transmembrane</keyword>
<sequence length="73" mass="8279">MDKPSAQAEGFFYGKFPSNTVFLPIVPLTFNAIFLLLSFIFLNSFIGYKQITNYRIFDSTLSVKNAIVGYLEV</sequence>
<keyword evidence="3" id="KW-1185">Reference proteome</keyword>
<evidence type="ECO:0000313" key="2">
    <source>
        <dbReference type="EMBL" id="PHI27843.1"/>
    </source>
</evidence>
<evidence type="ECO:0008006" key="4">
    <source>
        <dbReference type="Google" id="ProtNLM"/>
    </source>
</evidence>
<keyword evidence="1" id="KW-0472">Membrane</keyword>
<dbReference type="Proteomes" id="UP000224974">
    <property type="component" value="Unassembled WGS sequence"/>
</dbReference>
<name>A0A2C6DGG3_9GAMM</name>
<protein>
    <recommendedName>
        <fullName evidence="4">ABC transporter permease</fullName>
    </recommendedName>
</protein>
<gene>
    <name evidence="2" type="ORF">CRN84_00085</name>
</gene>
<comment type="caution">
    <text evidence="2">The sequence shown here is derived from an EMBL/GenBank/DDBJ whole genome shotgun (WGS) entry which is preliminary data.</text>
</comment>
<proteinExistence type="predicted"/>
<organism evidence="2 3">
    <name type="scientific">Budvicia aquatica</name>
    <dbReference type="NCBI Taxonomy" id="82979"/>
    <lineage>
        <taxon>Bacteria</taxon>
        <taxon>Pseudomonadati</taxon>
        <taxon>Pseudomonadota</taxon>
        <taxon>Gammaproteobacteria</taxon>
        <taxon>Enterobacterales</taxon>
        <taxon>Budviciaceae</taxon>
        <taxon>Budvicia</taxon>
    </lineage>
</organism>
<dbReference type="AlphaFoldDB" id="A0A2C6DGG3"/>
<dbReference type="EMBL" id="PDDX01000001">
    <property type="protein sequence ID" value="PHI27843.1"/>
    <property type="molecule type" value="Genomic_DNA"/>
</dbReference>
<keyword evidence="1" id="KW-1133">Transmembrane helix</keyword>
<evidence type="ECO:0000256" key="1">
    <source>
        <dbReference type="SAM" id="Phobius"/>
    </source>
</evidence>
<evidence type="ECO:0000313" key="3">
    <source>
        <dbReference type="Proteomes" id="UP000224974"/>
    </source>
</evidence>
<feature type="transmembrane region" description="Helical" evidence="1">
    <location>
        <begin position="21"/>
        <end position="46"/>
    </location>
</feature>